<organism evidence="5 7">
    <name type="scientific">Candidatus Nitrosopelagicus brevis</name>
    <dbReference type="NCBI Taxonomy" id="1410606"/>
    <lineage>
        <taxon>Archaea</taxon>
        <taxon>Nitrososphaerota</taxon>
    </lineage>
</organism>
<gene>
    <name evidence="6" type="ORF">A7X95_04615</name>
    <name evidence="5" type="ORF">T478_1398</name>
</gene>
<dbReference type="GO" id="GO:0043138">
    <property type="term" value="F:3'-5' DNA helicase activity"/>
    <property type="evidence" value="ECO:0007669"/>
    <property type="project" value="TreeGrafter"/>
</dbReference>
<dbReference type="EMBL" id="CP007026">
    <property type="protein sequence ID" value="AJA92159.1"/>
    <property type="molecule type" value="Genomic_DNA"/>
</dbReference>
<dbReference type="SMART" id="SM00487">
    <property type="entry name" value="DEXDc"/>
    <property type="match status" value="1"/>
</dbReference>
<dbReference type="CDD" id="cd18785">
    <property type="entry name" value="SF2_C"/>
    <property type="match status" value="1"/>
</dbReference>
<dbReference type="GeneID" id="24817270"/>
<dbReference type="GO" id="GO:0005524">
    <property type="term" value="F:ATP binding"/>
    <property type="evidence" value="ECO:0007669"/>
    <property type="project" value="UniProtKB-KW"/>
</dbReference>
<dbReference type="RefSeq" id="WP_048106382.1">
    <property type="nucleotide sequence ID" value="NZ_CP007026.1"/>
</dbReference>
<dbReference type="GO" id="GO:0036297">
    <property type="term" value="P:interstrand cross-link repair"/>
    <property type="evidence" value="ECO:0007669"/>
    <property type="project" value="TreeGrafter"/>
</dbReference>
<dbReference type="Proteomes" id="UP000030944">
    <property type="component" value="Chromosome"/>
</dbReference>
<dbReference type="Gene3D" id="3.40.50.300">
    <property type="entry name" value="P-loop containing nucleotide triphosphate hydrolases"/>
    <property type="match status" value="2"/>
</dbReference>
<evidence type="ECO:0000313" key="8">
    <source>
        <dbReference type="Proteomes" id="UP000241022"/>
    </source>
</evidence>
<dbReference type="PROSITE" id="PS51194">
    <property type="entry name" value="HELICASE_CTER"/>
    <property type="match status" value="1"/>
</dbReference>
<dbReference type="InterPro" id="IPR011545">
    <property type="entry name" value="DEAD/DEAH_box_helicase_dom"/>
</dbReference>
<evidence type="ECO:0000256" key="1">
    <source>
        <dbReference type="ARBA" id="ARBA00022741"/>
    </source>
</evidence>
<evidence type="ECO:0000313" key="5">
    <source>
        <dbReference type="EMBL" id="AJA92159.1"/>
    </source>
</evidence>
<protein>
    <submittedName>
        <fullName evidence="5">Helicase C-terminal domain protein</fullName>
    </submittedName>
</protein>
<dbReference type="PANTHER" id="PTHR47957">
    <property type="entry name" value="ATP-DEPENDENT HELICASE HRQ1"/>
    <property type="match status" value="1"/>
</dbReference>
<dbReference type="InterPro" id="IPR014001">
    <property type="entry name" value="Helicase_ATP-bd"/>
</dbReference>
<dbReference type="Pfam" id="PF00271">
    <property type="entry name" value="Helicase_C"/>
    <property type="match status" value="1"/>
</dbReference>
<dbReference type="OrthoDB" id="36796at2157"/>
<reference evidence="6 8" key="3">
    <citation type="submission" date="2018-04" db="EMBL/GenBank/DDBJ databases">
        <title>Transcriptomics of ammonia oxidizing archaea.</title>
        <authorList>
            <person name="Carini P."/>
        </authorList>
    </citation>
    <scope>NUCLEOTIDE SEQUENCE [LARGE SCALE GENOMIC DNA]</scope>
    <source>
        <strain evidence="6 8">U25</strain>
    </source>
</reference>
<feature type="domain" description="Helicase C-terminal" evidence="4">
    <location>
        <begin position="758"/>
        <end position="912"/>
    </location>
</feature>
<evidence type="ECO:0000259" key="4">
    <source>
        <dbReference type="PROSITE" id="PS51194"/>
    </source>
</evidence>
<dbReference type="GO" id="GO:0003676">
    <property type="term" value="F:nucleic acid binding"/>
    <property type="evidence" value="ECO:0007669"/>
    <property type="project" value="InterPro"/>
</dbReference>
<dbReference type="STRING" id="1410606.T478_1398"/>
<dbReference type="KEGG" id="nbv:T478_1398"/>
<name>A0A0A7UZG2_9ARCH</name>
<dbReference type="Pfam" id="PF00270">
    <property type="entry name" value="DEAD"/>
    <property type="match status" value="1"/>
</dbReference>
<dbReference type="PANTHER" id="PTHR47957:SF3">
    <property type="entry name" value="ATP-DEPENDENT HELICASE HRQ1"/>
    <property type="match status" value="1"/>
</dbReference>
<dbReference type="InterPro" id="IPR001650">
    <property type="entry name" value="Helicase_C-like"/>
</dbReference>
<sequence>MSNSQSPTDVVQANITSLIDHQKMDSSTSETQYLDNLTSEFLRSMVLDGQLDIDEKGLRRASICGLLVPQEYNERCLQNWGMKNKSFPFHQQVQFLIKSTKENKIETNFSFLRPILKNVKKMEEVEINYQKSGKGLVTENRLNSTQSISISGKEHKQGIEDVQNFSFTGNESIESLLSKEKLIPIEIPKIENETFYDEDDKEQTKRNDSTKKAIEIKAKKLGGELRISAREIGIDGFYEITIRIENNSKMNLTAPKPGKIPSTPYPSTVLPFAFFGTQLIVKANDGKLLIDDGNNEVNSAELKLAIKQCSSLNTIPKISSLGNELFANPIGIIDHARITPVKSDSNFDFMLDSEENLLHSLTMLDDAEIESLKNGKISILLEIFRAIKDANPNFNELYKFQFEAIQKFIKKLLNKESSPFIVRAPTDSGKSLVFYVCSVIHKTFNELDGTSTLITFPTKALNAAQFNDMVRYFYHLNKRGIEISIGYYTGQYSDGDIDPNAILRPASVSGEEPLNLIRKCPKCKEKKIIVEKINDFRLIPKCASCDEKFEFVFVTSSEVEWYCPSVVVGTPDKFWFSLTTSSWSHTMFGVSSKRCPKCNLVQPLILKNQNDEIHKCKNCQTDMDNKTKFHSNPSLIVFDEVHTLSGTSGNLFGHFLSLLKVTNEKYGITNAIQHLGATATIANQDELITNLTGWKTNEETIFPKEENFWAEYFTKSQQEIRHRFVIVEPIIASTLDSVERMTLSGFEAIKNIVKPDPSMEKFYKIQTIYVRRKFDGISIYQSLPNRAYDDGYPIDPNNIKFGSGRNTRKELFDLLSQVEKNELDVLITTSVLGQGVDFPNINIMHFFGVPNSFVELAQVAGRTARGNVPSLIFIHIRPDIPRDNLIYQNLEKTLGNLEKWYEPMPINVMNSYAIDLSLPNVTLATILSQQVNDSTVMNSSKAFEAFDKMIESGEFEKDLTKIYKKDWVKDEGWKEILNQLQVQAYMKVKQASSPSDFTSKRFHDEKMLTSTLHESDDRVKVKPKIQYSILNSLRSFRGKQDD</sequence>
<reference evidence="6" key="2">
    <citation type="submission" date="2016-05" db="EMBL/GenBank/DDBJ databases">
        <authorList>
            <person name="Lavstsen T."/>
            <person name="Jespersen J.S."/>
        </authorList>
    </citation>
    <scope>NUCLEOTIDE SEQUENCE [LARGE SCALE GENOMIC DNA]</scope>
    <source>
        <strain evidence="6">U25</strain>
    </source>
</reference>
<dbReference type="HOGENOM" id="CLU_296409_0_0_2"/>
<evidence type="ECO:0000259" key="3">
    <source>
        <dbReference type="PROSITE" id="PS51192"/>
    </source>
</evidence>
<accession>A0A0A7UZG2</accession>
<dbReference type="PROSITE" id="PS51192">
    <property type="entry name" value="HELICASE_ATP_BIND_1"/>
    <property type="match status" value="1"/>
</dbReference>
<keyword evidence="8" id="KW-1185">Reference proteome</keyword>
<feature type="domain" description="Helicase ATP-binding" evidence="3">
    <location>
        <begin position="411"/>
        <end position="699"/>
    </location>
</feature>
<proteinExistence type="predicted"/>
<dbReference type="SUPFAM" id="SSF52540">
    <property type="entry name" value="P-loop containing nucleoside triphosphate hydrolases"/>
    <property type="match status" value="1"/>
</dbReference>
<dbReference type="AlphaFoldDB" id="A0A0A7UZG2"/>
<evidence type="ECO:0000313" key="7">
    <source>
        <dbReference type="Proteomes" id="UP000030944"/>
    </source>
</evidence>
<keyword evidence="1" id="KW-0547">Nucleotide-binding</keyword>
<evidence type="ECO:0000256" key="2">
    <source>
        <dbReference type="ARBA" id="ARBA00022840"/>
    </source>
</evidence>
<dbReference type="InterPro" id="IPR027417">
    <property type="entry name" value="P-loop_NTPase"/>
</dbReference>
<dbReference type="GO" id="GO:0006289">
    <property type="term" value="P:nucleotide-excision repair"/>
    <property type="evidence" value="ECO:0007669"/>
    <property type="project" value="TreeGrafter"/>
</dbReference>
<reference evidence="5 7" key="1">
    <citation type="journal article" date="2015" name="Proc. Natl. Acad. Sci. U.S.A.">
        <title>Genomic and proteomic characterization of "Candidatus Nitrosopelagicus brevis": An ammonia-oxidizing archaeon from the open ocean.</title>
        <authorList>
            <person name="Santoro A.E."/>
            <person name="Dupont C.L."/>
            <person name="Richter R.A."/>
            <person name="Craig M.T."/>
            <person name="Carini P."/>
            <person name="McIlvin M.R."/>
            <person name="Yang Y."/>
            <person name="Orsi W.D."/>
            <person name="Moran D.M."/>
            <person name="Saito M.A."/>
        </authorList>
    </citation>
    <scope>NUCLEOTIDE SEQUENCE [LARGE SCALE GENOMIC DNA]</scope>
    <source>
        <strain evidence="5">CN25</strain>
        <strain evidence="7">V2</strain>
    </source>
</reference>
<dbReference type="EMBL" id="LXWN01000002">
    <property type="protein sequence ID" value="PTL87201.1"/>
    <property type="molecule type" value="Genomic_DNA"/>
</dbReference>
<keyword evidence="5" id="KW-0347">Helicase</keyword>
<keyword evidence="5" id="KW-0378">Hydrolase</keyword>
<dbReference type="SMART" id="SM00490">
    <property type="entry name" value="HELICc"/>
    <property type="match status" value="1"/>
</dbReference>
<evidence type="ECO:0000313" key="6">
    <source>
        <dbReference type="EMBL" id="PTL87201.1"/>
    </source>
</evidence>
<dbReference type="Proteomes" id="UP000241022">
    <property type="component" value="Unassembled WGS sequence"/>
</dbReference>
<keyword evidence="2" id="KW-0067">ATP-binding</keyword>